<dbReference type="Proteomes" id="UP000199451">
    <property type="component" value="Unassembled WGS sequence"/>
</dbReference>
<comment type="subcellular location">
    <subcellularLocation>
        <location evidence="1">Cell membrane</location>
        <topology evidence="1">Multi-pass membrane protein</topology>
    </subcellularLocation>
</comment>
<evidence type="ECO:0000256" key="7">
    <source>
        <dbReference type="SAM" id="Phobius"/>
    </source>
</evidence>
<dbReference type="RefSeq" id="WP_170830610.1">
    <property type="nucleotide sequence ID" value="NZ_FNHL01000002.1"/>
</dbReference>
<keyword evidence="4 7" id="KW-0812">Transmembrane</keyword>
<dbReference type="STRING" id="660521.SAMN04487949_2257"/>
<feature type="transmembrane region" description="Helical" evidence="7">
    <location>
        <begin position="397"/>
        <end position="419"/>
    </location>
</feature>
<dbReference type="GO" id="GO:0005886">
    <property type="term" value="C:plasma membrane"/>
    <property type="evidence" value="ECO:0007669"/>
    <property type="project" value="UniProtKB-SubCell"/>
</dbReference>
<keyword evidence="6 7" id="KW-0472">Membrane</keyword>
<name>A0A1G9UMX8_9EURY</name>
<feature type="transmembrane region" description="Helical" evidence="7">
    <location>
        <begin position="310"/>
        <end position="333"/>
    </location>
</feature>
<comment type="similarity">
    <text evidence="2">Belongs to the polysaccharide synthase family.</text>
</comment>
<evidence type="ECO:0000313" key="8">
    <source>
        <dbReference type="EMBL" id="SDM61268.1"/>
    </source>
</evidence>
<keyword evidence="5 7" id="KW-1133">Transmembrane helix</keyword>
<organism evidence="8 9">
    <name type="scientific">Halogranum gelatinilyticum</name>
    <dbReference type="NCBI Taxonomy" id="660521"/>
    <lineage>
        <taxon>Archaea</taxon>
        <taxon>Methanobacteriati</taxon>
        <taxon>Methanobacteriota</taxon>
        <taxon>Stenosarchaea group</taxon>
        <taxon>Halobacteria</taxon>
        <taxon>Halobacteriales</taxon>
        <taxon>Haloferacaceae</taxon>
    </lineage>
</organism>
<dbReference type="CDD" id="cd13127">
    <property type="entry name" value="MATE_tuaB_like"/>
    <property type="match status" value="1"/>
</dbReference>
<dbReference type="EMBL" id="FNHL01000002">
    <property type="protein sequence ID" value="SDM61268.1"/>
    <property type="molecule type" value="Genomic_DNA"/>
</dbReference>
<gene>
    <name evidence="8" type="ORF">SAMN04487949_2257</name>
</gene>
<evidence type="ECO:0000256" key="6">
    <source>
        <dbReference type="ARBA" id="ARBA00023136"/>
    </source>
</evidence>
<protein>
    <submittedName>
        <fullName evidence="8">Polysaccharide transporter, PST family</fullName>
    </submittedName>
</protein>
<dbReference type="OrthoDB" id="202076at2157"/>
<keyword evidence="3" id="KW-1003">Cell membrane</keyword>
<keyword evidence="9" id="KW-1185">Reference proteome</keyword>
<dbReference type="Pfam" id="PF13440">
    <property type="entry name" value="Polysacc_synt_3"/>
    <property type="match status" value="1"/>
</dbReference>
<feature type="transmembrane region" description="Helical" evidence="7">
    <location>
        <begin position="107"/>
        <end position="126"/>
    </location>
</feature>
<feature type="transmembrane region" description="Helical" evidence="7">
    <location>
        <begin position="132"/>
        <end position="152"/>
    </location>
</feature>
<feature type="transmembrane region" description="Helical" evidence="7">
    <location>
        <begin position="339"/>
        <end position="360"/>
    </location>
</feature>
<proteinExistence type="inferred from homology"/>
<feature type="transmembrane region" description="Helical" evidence="7">
    <location>
        <begin position="464"/>
        <end position="488"/>
    </location>
</feature>
<dbReference type="AlphaFoldDB" id="A0A1G9UMX8"/>
<sequence length="507" mass="55980">MSPIERVRALISRLSPSGSVGERVAKSIVWLAGQNVTSRVLQLSMLVILARLIGPRELGIVGIGLLGLSAMRKFTNIGLNAALIQKEQADVDSHLNTTWVLEIARGLLIGVVLFLAAPVLATTVFGEPAATWPIRAIALSPVILAFQNPGLVYFQKNLDFHKEFAYKIVGDGAQFAVSVGWALVSPDAWSFVAGFLAADVLRLFISYLIHDYRPWPEFDLEIAKELVGYGKWLTGSSILYFLYSEGDDAFVGWFLNPTMLAFYQYTYRFANAPATEISGIVESVMFPAFSKLQGNMPSFRRAYLKTLRMTALFAFPASVGIAVVTPTFIMAFFGEEWMVAVPAMQVLAIYGLLRAIGRTFSPVWKAVGRPDYITKLSALRVVLMAIIIYPLTARYGITGTALAITIIFVFPMMPLDILITARELEMRVTDILYEFLYPGLASIFMGVGVWYVQTQLPFGSLLNFVLLVGAGTVLYAIAVVVLESLFGWEIRRNFGRMLESLSPDPSE</sequence>
<evidence type="ECO:0000256" key="2">
    <source>
        <dbReference type="ARBA" id="ARBA00007430"/>
    </source>
</evidence>
<dbReference type="InterPro" id="IPR050833">
    <property type="entry name" value="Poly_Biosynth_Transport"/>
</dbReference>
<evidence type="ECO:0000256" key="4">
    <source>
        <dbReference type="ARBA" id="ARBA00022692"/>
    </source>
</evidence>
<evidence type="ECO:0000256" key="1">
    <source>
        <dbReference type="ARBA" id="ARBA00004651"/>
    </source>
</evidence>
<dbReference type="PANTHER" id="PTHR30250:SF10">
    <property type="entry name" value="LIPOPOLYSACCHARIDE BIOSYNTHESIS PROTEIN WZXC"/>
    <property type="match status" value="1"/>
</dbReference>
<dbReference type="PANTHER" id="PTHR30250">
    <property type="entry name" value="PST FAMILY PREDICTED COLANIC ACID TRANSPORTER"/>
    <property type="match status" value="1"/>
</dbReference>
<evidence type="ECO:0000256" key="3">
    <source>
        <dbReference type="ARBA" id="ARBA00022475"/>
    </source>
</evidence>
<feature type="transmembrane region" description="Helical" evidence="7">
    <location>
        <begin position="431"/>
        <end position="452"/>
    </location>
</feature>
<evidence type="ECO:0000256" key="5">
    <source>
        <dbReference type="ARBA" id="ARBA00022989"/>
    </source>
</evidence>
<feature type="transmembrane region" description="Helical" evidence="7">
    <location>
        <begin position="372"/>
        <end position="391"/>
    </location>
</feature>
<reference evidence="9" key="1">
    <citation type="submission" date="2016-10" db="EMBL/GenBank/DDBJ databases">
        <authorList>
            <person name="Varghese N."/>
            <person name="Submissions S."/>
        </authorList>
    </citation>
    <scope>NUCLEOTIDE SEQUENCE [LARGE SCALE GENOMIC DNA]</scope>
    <source>
        <strain evidence="9">CGMCC 1.10119</strain>
    </source>
</reference>
<accession>A0A1G9UMX8</accession>
<evidence type="ECO:0000313" key="9">
    <source>
        <dbReference type="Proteomes" id="UP000199451"/>
    </source>
</evidence>